<proteinExistence type="predicted"/>
<evidence type="ECO:0000256" key="2">
    <source>
        <dbReference type="ARBA" id="ARBA00023180"/>
    </source>
</evidence>
<dbReference type="CDD" id="cd00091">
    <property type="entry name" value="NUC"/>
    <property type="match status" value="1"/>
</dbReference>
<evidence type="ECO:0000259" key="3">
    <source>
        <dbReference type="SMART" id="SM00477"/>
    </source>
</evidence>
<dbReference type="InterPro" id="IPR044925">
    <property type="entry name" value="His-Me_finger_sf"/>
</dbReference>
<keyword evidence="1" id="KW-0378">Hydrolase</keyword>
<evidence type="ECO:0000259" key="4">
    <source>
        <dbReference type="SMART" id="SM00892"/>
    </source>
</evidence>
<organism evidence="5 6">
    <name type="scientific">Phrynosoma platyrhinos</name>
    <name type="common">Desert horned lizard</name>
    <dbReference type="NCBI Taxonomy" id="52577"/>
    <lineage>
        <taxon>Eukaryota</taxon>
        <taxon>Metazoa</taxon>
        <taxon>Chordata</taxon>
        <taxon>Craniata</taxon>
        <taxon>Vertebrata</taxon>
        <taxon>Euteleostomi</taxon>
        <taxon>Lepidosauria</taxon>
        <taxon>Squamata</taxon>
        <taxon>Bifurcata</taxon>
        <taxon>Unidentata</taxon>
        <taxon>Episquamata</taxon>
        <taxon>Toxicofera</taxon>
        <taxon>Iguania</taxon>
        <taxon>Phrynosomatidae</taxon>
        <taxon>Phrynosomatinae</taxon>
        <taxon>Phrynosoma</taxon>
    </lineage>
</organism>
<dbReference type="InterPro" id="IPR017850">
    <property type="entry name" value="Alkaline_phosphatase_core_sf"/>
</dbReference>
<name>A0ABQ7SY85_PHRPL</name>
<dbReference type="InterPro" id="IPR002591">
    <property type="entry name" value="Phosphodiest/P_Trfase"/>
</dbReference>
<reference evidence="5 6" key="1">
    <citation type="journal article" date="2022" name="Gigascience">
        <title>A chromosome-level genome assembly and annotation of the desert horned lizard, Phrynosoma platyrhinos, provides insight into chromosomal rearrangements among reptiles.</title>
        <authorList>
            <person name="Koochekian N."/>
            <person name="Ascanio A."/>
            <person name="Farleigh K."/>
            <person name="Card D.C."/>
            <person name="Schield D.R."/>
            <person name="Castoe T.A."/>
            <person name="Jezkova T."/>
        </authorList>
    </citation>
    <scope>NUCLEOTIDE SEQUENCE [LARGE SCALE GENOMIC DNA]</scope>
    <source>
        <strain evidence="5">NK-2021</strain>
    </source>
</reference>
<gene>
    <name evidence="5" type="ORF">JD844_024492</name>
</gene>
<evidence type="ECO:0008006" key="7">
    <source>
        <dbReference type="Google" id="ProtNLM"/>
    </source>
</evidence>
<dbReference type="SMART" id="SM00477">
    <property type="entry name" value="NUC"/>
    <property type="match status" value="1"/>
</dbReference>
<dbReference type="InterPro" id="IPR001604">
    <property type="entry name" value="Endo_G_ENPP1-like_dom"/>
</dbReference>
<keyword evidence="6" id="KW-1185">Reference proteome</keyword>
<dbReference type="SMART" id="SM00892">
    <property type="entry name" value="Endonuclease_NS"/>
    <property type="match status" value="1"/>
</dbReference>
<keyword evidence="2" id="KW-0325">Glycoprotein</keyword>
<dbReference type="SUPFAM" id="SSF53649">
    <property type="entry name" value="Alkaline phosphatase-like"/>
    <property type="match status" value="1"/>
</dbReference>
<dbReference type="SUPFAM" id="SSF54060">
    <property type="entry name" value="His-Me finger endonucleases"/>
    <property type="match status" value="1"/>
</dbReference>
<dbReference type="Pfam" id="PF01223">
    <property type="entry name" value="Endonuclease_NS"/>
    <property type="match status" value="1"/>
</dbReference>
<feature type="domain" description="ENPP1-3/EXOG-like endonuclease/phosphodiesterase" evidence="3">
    <location>
        <begin position="360"/>
        <end position="592"/>
    </location>
</feature>
<evidence type="ECO:0000313" key="5">
    <source>
        <dbReference type="EMBL" id="KAH0622305.1"/>
    </source>
</evidence>
<dbReference type="Gene3D" id="3.40.720.10">
    <property type="entry name" value="Alkaline Phosphatase, subunit A"/>
    <property type="match status" value="1"/>
</dbReference>
<comment type="caution">
    <text evidence="5">The sequence shown here is derived from an EMBL/GenBank/DDBJ whole genome shotgun (WGS) entry which is preliminary data.</text>
</comment>
<evidence type="ECO:0000313" key="6">
    <source>
        <dbReference type="Proteomes" id="UP000826234"/>
    </source>
</evidence>
<dbReference type="Gene3D" id="3.40.570.10">
    <property type="entry name" value="Extracellular Endonuclease, subunit A"/>
    <property type="match status" value="1"/>
</dbReference>
<accession>A0ABQ7SY85</accession>
<dbReference type="CDD" id="cd16018">
    <property type="entry name" value="Enpp"/>
    <property type="match status" value="1"/>
</dbReference>
<feature type="domain" description="DNA/RNA non-specific endonuclease/pyrophosphatase/phosphodiesterase" evidence="4">
    <location>
        <begin position="360"/>
        <end position="576"/>
    </location>
</feature>
<dbReference type="InterPro" id="IPR020821">
    <property type="entry name" value="ENPP1-3/EXOG-like_nuc-like"/>
</dbReference>
<dbReference type="EMBL" id="JAIPUX010003289">
    <property type="protein sequence ID" value="KAH0622305.1"/>
    <property type="molecule type" value="Genomic_DNA"/>
</dbReference>
<sequence>MRPVYPSKTFPNHYSIVTIWLTAMYQGLKSATFFWPASDVDVNGTFPNFYRIYNGSVPFEERVVTFLSWLQLTEKQKPHFYTLYLEEPDSSGHRYGPGSSEVILALQRVDKIVGFLMDGLKQMNLHNCINIILLADHGMEAASCRKAAYLNTYLDDVENLFVVPGPAARLRPQKVPDEYYSFDYEGIVQKLTCLAPDQPFKVYMKQLLPKRFHYAKNDRIEPVHFYMDQQWQLARSKFDPPDILEYTCILVMLLGASGVDLLDLIPAPNNGTHGSLNHLLKKASYIPKHPKEESKPSSCPLTGLRTSADDPHCSCNSLGLLHIRPRINLTTSERKKIEKFSLPFGRPRVLQKKQIYCLLHNQHSVTGFSQDIKMPLWSSYTVKKHDTWNASADAISSCFHIDNRVPLNGSQTCSFYKSHPQLNYGFLFPPNLIKNERNNKYEGHFSTNIVPMYPAFQVIWNYFNTILLPTYASARNGVNVITGPVFDYDYNGVYDTSAELTRLSNYSEVPLPTHYFIVLTSCKNVSQTPLQCEGSLDVVSYIVPHRKDNNESCAASKPESLWVEKRMKFHTARVRDVELLTGLSFYHDIKQPVADILQLKTYLPTFDNV</sequence>
<dbReference type="PANTHER" id="PTHR10151">
    <property type="entry name" value="ECTONUCLEOTIDE PYROPHOSPHATASE/PHOSPHODIESTERASE"/>
    <property type="match status" value="1"/>
</dbReference>
<evidence type="ECO:0000256" key="1">
    <source>
        <dbReference type="ARBA" id="ARBA00022801"/>
    </source>
</evidence>
<protein>
    <recommendedName>
        <fullName evidence="7">Ectonucleotide pyrophosphatase/phosphodiesterase 1</fullName>
    </recommendedName>
</protein>
<dbReference type="PANTHER" id="PTHR10151:SF77">
    <property type="entry name" value="ECTONUCLEOTIDE PYROPHOSPHATASE_PHOSPHODIESTERASE FAMILY MEMBER 1"/>
    <property type="match status" value="1"/>
</dbReference>
<dbReference type="Pfam" id="PF01663">
    <property type="entry name" value="Phosphodiest"/>
    <property type="match status" value="1"/>
</dbReference>
<dbReference type="InterPro" id="IPR044929">
    <property type="entry name" value="DNA/RNA_non-sp_Endonuclease_sf"/>
</dbReference>
<dbReference type="Proteomes" id="UP000826234">
    <property type="component" value="Unassembled WGS sequence"/>
</dbReference>